<dbReference type="InterPro" id="IPR055414">
    <property type="entry name" value="LRR_R13L4/SHOC2-like"/>
</dbReference>
<dbReference type="Gene3D" id="1.10.8.430">
    <property type="entry name" value="Helical domain of apoptotic protease-activating factors"/>
    <property type="match status" value="1"/>
</dbReference>
<evidence type="ECO:0000256" key="3">
    <source>
        <dbReference type="ARBA" id="ARBA00022737"/>
    </source>
</evidence>
<dbReference type="InterPro" id="IPR041118">
    <property type="entry name" value="Rx_N"/>
</dbReference>
<dbReference type="Pfam" id="PF23559">
    <property type="entry name" value="WHD_DRP"/>
    <property type="match status" value="1"/>
</dbReference>
<dbReference type="PANTHER" id="PTHR23155">
    <property type="entry name" value="DISEASE RESISTANCE PROTEIN RP"/>
    <property type="match status" value="1"/>
</dbReference>
<dbReference type="GO" id="GO:0002758">
    <property type="term" value="P:innate immune response-activating signaling pathway"/>
    <property type="evidence" value="ECO:0007669"/>
    <property type="project" value="UniProtKB-ARBA"/>
</dbReference>
<dbReference type="PANTHER" id="PTHR23155:SF1116">
    <property type="entry name" value="OS12G0273300 PROTEIN"/>
    <property type="match status" value="1"/>
</dbReference>
<dbReference type="Pfam" id="PF18052">
    <property type="entry name" value="Rx_N"/>
    <property type="match status" value="1"/>
</dbReference>
<evidence type="ECO:0000313" key="11">
    <source>
        <dbReference type="EMBL" id="CAL4986451.1"/>
    </source>
</evidence>
<dbReference type="Pfam" id="PF00931">
    <property type="entry name" value="NB-ARC"/>
    <property type="match status" value="1"/>
</dbReference>
<dbReference type="GO" id="GO:0009626">
    <property type="term" value="P:plant-type hypersensitive response"/>
    <property type="evidence" value="ECO:0007669"/>
    <property type="project" value="UniProtKB-ARBA"/>
</dbReference>
<dbReference type="InterPro" id="IPR058922">
    <property type="entry name" value="WHD_DRP"/>
</dbReference>
<evidence type="ECO:0000259" key="9">
    <source>
        <dbReference type="Pfam" id="PF23559"/>
    </source>
</evidence>
<dbReference type="InterPro" id="IPR038005">
    <property type="entry name" value="RX-like_CC"/>
</dbReference>
<dbReference type="InterPro" id="IPR036388">
    <property type="entry name" value="WH-like_DNA-bd_sf"/>
</dbReference>
<feature type="domain" description="NB-ARC" evidence="7">
    <location>
        <begin position="185"/>
        <end position="323"/>
    </location>
</feature>
<dbReference type="EMBL" id="OZ075133">
    <property type="protein sequence ID" value="CAL4986451.1"/>
    <property type="molecule type" value="Genomic_DNA"/>
</dbReference>
<sequence length="908" mass="103607">MEVVMGVMSRLILKIGDLLVGEYKLQKGVKGEIMFLQPELESMQGALKEITKVPSDQIDSQDKVWASDVRELCYDIEDSVDTFMVRCTGSEPAGPDGMKGFIDRSIDLLTRLRMRRKVATDIRDIKRRVIEVGERRERYKMDVAKPASIDPRLLVNYKKVTELVGINEARDEVMNILVGGDGVPNQHGKVVSIVGFGGLGKTTLANAVYEKLKEKFDCWAFVTVSQNPDMRKFFKGLLYELGKNVNDETLDERQLIDQTRKFIQTKRYFIVIDDIWNVSIWDMIRCALPDDVGGYIIITTTRILKVAEQVGGTYTMKPLCLESSRKLLYRRLFGNQEKYKCLDEHLTEVSDIILRKCAGVPLAIITIASLLADRGRNKMDWYEVCNSIGTGLEYGLDVENMRKILAYSYYDLPPRLRTCLLYLSVFPEDCAIEKFRLIWMWIAEGFVQHDEQGKGLYELGEYYFNELINKSLIQPVYDRYEAIIESCRVHDMVLDLVHSISSEENFVTILINEHNVSHQAKTVRRLLLQSNTDQAIPFASMNMLQVRSVVAFSLAFNLLPALGTFRVLRVLNLKNCRLPQGCELKNLGNLLHLRYLGIGRTYSAQLPDDVGNLRYLQTLDVVGSSFSSLPSTIVQLRHLMCLCIDQNTRVPNGIGSLTSLENISTLYICDDYMNISEELCHLRNLRVLDIFLFPAGNDNLGKSLVMSLCKLQKLQSLTIWATGGECNFDAWVAPRHLHRLELQCCWFSRLPDWMNSSLRDLSVLRISVRELHQDDLEILGRLPALRHLYLMVDHENLKIPRRFIIGARSFPCLVGCRLLGFLGAVVFQHGAMMRLASLAFTFHAREVREMTSSDGRLDFGLENLLSLQDVLVYFRSRGANEMEVAEAKAALSHAFEIHPNHLEYDIWG</sequence>
<dbReference type="Proteomes" id="UP001497457">
    <property type="component" value="Chromosome 23rd"/>
</dbReference>
<keyword evidence="4" id="KW-0547">Nucleotide-binding</keyword>
<keyword evidence="3" id="KW-0677">Repeat</keyword>
<feature type="domain" description="Disease resistance R13L4/SHOC-2-like LRR" evidence="10">
    <location>
        <begin position="545"/>
        <end position="901"/>
    </location>
</feature>
<dbReference type="InterPro" id="IPR002182">
    <property type="entry name" value="NB-ARC"/>
</dbReference>
<dbReference type="AlphaFoldDB" id="A0ABC9AUQ3"/>
<evidence type="ECO:0000259" key="7">
    <source>
        <dbReference type="Pfam" id="PF00931"/>
    </source>
</evidence>
<dbReference type="Gene3D" id="3.80.10.10">
    <property type="entry name" value="Ribonuclease Inhibitor"/>
    <property type="match status" value="1"/>
</dbReference>
<evidence type="ECO:0000256" key="2">
    <source>
        <dbReference type="ARBA" id="ARBA00022614"/>
    </source>
</evidence>
<keyword evidence="12" id="KW-1185">Reference proteome</keyword>
<comment type="similarity">
    <text evidence="1">Belongs to the disease resistance NB-LRR family.</text>
</comment>
<evidence type="ECO:0000313" key="12">
    <source>
        <dbReference type="Proteomes" id="UP001497457"/>
    </source>
</evidence>
<dbReference type="GO" id="GO:0000166">
    <property type="term" value="F:nucleotide binding"/>
    <property type="evidence" value="ECO:0007669"/>
    <property type="project" value="UniProtKB-KW"/>
</dbReference>
<dbReference type="GO" id="GO:0042742">
    <property type="term" value="P:defense response to bacterium"/>
    <property type="evidence" value="ECO:0007669"/>
    <property type="project" value="UniProtKB-ARBA"/>
</dbReference>
<dbReference type="InterPro" id="IPR027417">
    <property type="entry name" value="P-loop_NTPase"/>
</dbReference>
<evidence type="ECO:0000256" key="4">
    <source>
        <dbReference type="ARBA" id="ARBA00022741"/>
    </source>
</evidence>
<organism evidence="11 12">
    <name type="scientific">Urochloa decumbens</name>
    <dbReference type="NCBI Taxonomy" id="240449"/>
    <lineage>
        <taxon>Eukaryota</taxon>
        <taxon>Viridiplantae</taxon>
        <taxon>Streptophyta</taxon>
        <taxon>Embryophyta</taxon>
        <taxon>Tracheophyta</taxon>
        <taxon>Spermatophyta</taxon>
        <taxon>Magnoliopsida</taxon>
        <taxon>Liliopsida</taxon>
        <taxon>Poales</taxon>
        <taxon>Poaceae</taxon>
        <taxon>PACMAD clade</taxon>
        <taxon>Panicoideae</taxon>
        <taxon>Panicodae</taxon>
        <taxon>Paniceae</taxon>
        <taxon>Melinidinae</taxon>
        <taxon>Urochloa</taxon>
    </lineage>
</organism>
<protein>
    <submittedName>
        <fullName evidence="11">Uncharacterized protein</fullName>
    </submittedName>
</protein>
<dbReference type="InterPro" id="IPR044974">
    <property type="entry name" value="Disease_R_plants"/>
</dbReference>
<keyword evidence="2" id="KW-0433">Leucine-rich repeat</keyword>
<evidence type="ECO:0000256" key="5">
    <source>
        <dbReference type="ARBA" id="ARBA00022821"/>
    </source>
</evidence>
<reference evidence="11" key="1">
    <citation type="submission" date="2024-10" db="EMBL/GenBank/DDBJ databases">
        <authorList>
            <person name="Ryan C."/>
        </authorList>
    </citation>
    <scope>NUCLEOTIDE SEQUENCE [LARGE SCALE GENOMIC DNA]</scope>
</reference>
<evidence type="ECO:0000259" key="8">
    <source>
        <dbReference type="Pfam" id="PF18052"/>
    </source>
</evidence>
<dbReference type="Gene3D" id="1.20.5.4130">
    <property type="match status" value="1"/>
</dbReference>
<dbReference type="InterPro" id="IPR032675">
    <property type="entry name" value="LRR_dom_sf"/>
</dbReference>
<evidence type="ECO:0000256" key="1">
    <source>
        <dbReference type="ARBA" id="ARBA00008894"/>
    </source>
</evidence>
<dbReference type="Gene3D" id="3.40.50.300">
    <property type="entry name" value="P-loop containing nucleotide triphosphate hydrolases"/>
    <property type="match status" value="1"/>
</dbReference>
<accession>A0ABC9AUQ3</accession>
<name>A0ABC9AUQ3_9POAL</name>
<dbReference type="FunFam" id="1.10.10.10:FF:000322">
    <property type="entry name" value="Probable disease resistance protein At1g63360"/>
    <property type="match status" value="1"/>
</dbReference>
<dbReference type="InterPro" id="IPR042197">
    <property type="entry name" value="Apaf_helical"/>
</dbReference>
<dbReference type="CDD" id="cd14798">
    <property type="entry name" value="RX-CC_like"/>
    <property type="match status" value="1"/>
</dbReference>
<gene>
    <name evidence="11" type="ORF">URODEC1_LOCUS58402</name>
</gene>
<keyword evidence="5" id="KW-0611">Plant defense</keyword>
<feature type="domain" description="Disease resistance N-terminal" evidence="8">
    <location>
        <begin position="7"/>
        <end position="90"/>
    </location>
</feature>
<dbReference type="SUPFAM" id="SSF52058">
    <property type="entry name" value="L domain-like"/>
    <property type="match status" value="1"/>
</dbReference>
<proteinExistence type="inferred from homology"/>
<evidence type="ECO:0000256" key="6">
    <source>
        <dbReference type="ARBA" id="ARBA00023054"/>
    </source>
</evidence>
<feature type="domain" description="Disease resistance protein winged helix" evidence="9">
    <location>
        <begin position="425"/>
        <end position="497"/>
    </location>
</feature>
<keyword evidence="6" id="KW-0175">Coiled coil</keyword>
<evidence type="ECO:0000259" key="10">
    <source>
        <dbReference type="Pfam" id="PF23598"/>
    </source>
</evidence>
<dbReference type="Gene3D" id="1.10.10.10">
    <property type="entry name" value="Winged helix-like DNA-binding domain superfamily/Winged helix DNA-binding domain"/>
    <property type="match status" value="1"/>
</dbReference>
<dbReference type="SUPFAM" id="SSF52540">
    <property type="entry name" value="P-loop containing nucleoside triphosphate hydrolases"/>
    <property type="match status" value="1"/>
</dbReference>
<dbReference type="Pfam" id="PF23598">
    <property type="entry name" value="LRR_14"/>
    <property type="match status" value="1"/>
</dbReference>
<dbReference type="PRINTS" id="PR00364">
    <property type="entry name" value="DISEASERSIST"/>
</dbReference>